<protein>
    <recommendedName>
        <fullName evidence="4">Apelin receptor early endogenous ligand</fullName>
    </recommendedName>
</protein>
<keyword evidence="1" id="KW-0732">Signal</keyword>
<evidence type="ECO:0000313" key="3">
    <source>
        <dbReference type="Proteomes" id="UP001152622"/>
    </source>
</evidence>
<dbReference type="OrthoDB" id="9922869at2759"/>
<keyword evidence="3" id="KW-1185">Reference proteome</keyword>
<dbReference type="Proteomes" id="UP001152622">
    <property type="component" value="Chromosome 16"/>
</dbReference>
<feature type="chain" id="PRO_5040477692" description="Apelin receptor early endogenous ligand" evidence="1">
    <location>
        <begin position="23"/>
        <end position="54"/>
    </location>
</feature>
<feature type="signal peptide" evidence="1">
    <location>
        <begin position="1"/>
        <end position="22"/>
    </location>
</feature>
<accession>A0A9Q1EJ81</accession>
<sequence length="54" mass="6546">MRLQNLLFVLLLIFLCLLVVTAHRPDFLNLKRKYYRHLCASRRCLHLHSRVPFP</sequence>
<dbReference type="EMBL" id="JAINUF010000016">
    <property type="protein sequence ID" value="KAJ8339745.1"/>
    <property type="molecule type" value="Genomic_DNA"/>
</dbReference>
<comment type="caution">
    <text evidence="2">The sequence shown here is derived from an EMBL/GenBank/DDBJ whole genome shotgun (WGS) entry which is preliminary data.</text>
</comment>
<dbReference type="GO" id="GO:0031704">
    <property type="term" value="F:apelin receptor binding"/>
    <property type="evidence" value="ECO:0007669"/>
    <property type="project" value="InterPro"/>
</dbReference>
<dbReference type="GO" id="GO:0007507">
    <property type="term" value="P:heart development"/>
    <property type="evidence" value="ECO:0007669"/>
    <property type="project" value="InterPro"/>
</dbReference>
<evidence type="ECO:0000256" key="1">
    <source>
        <dbReference type="SAM" id="SignalP"/>
    </source>
</evidence>
<proteinExistence type="predicted"/>
<dbReference type="Pfam" id="PF22050">
    <property type="entry name" value="Toddler"/>
    <property type="match status" value="1"/>
</dbReference>
<dbReference type="AlphaFoldDB" id="A0A9Q1EJ81"/>
<organism evidence="2 3">
    <name type="scientific">Synaphobranchus kaupii</name>
    <name type="common">Kaup's arrowtooth eel</name>
    <dbReference type="NCBI Taxonomy" id="118154"/>
    <lineage>
        <taxon>Eukaryota</taxon>
        <taxon>Metazoa</taxon>
        <taxon>Chordata</taxon>
        <taxon>Craniata</taxon>
        <taxon>Vertebrata</taxon>
        <taxon>Euteleostomi</taxon>
        <taxon>Actinopterygii</taxon>
        <taxon>Neopterygii</taxon>
        <taxon>Teleostei</taxon>
        <taxon>Anguilliformes</taxon>
        <taxon>Synaphobranchidae</taxon>
        <taxon>Synaphobranchus</taxon>
    </lineage>
</organism>
<dbReference type="GO" id="GO:0060183">
    <property type="term" value="P:apelin receptor signaling pathway"/>
    <property type="evidence" value="ECO:0007669"/>
    <property type="project" value="InterPro"/>
</dbReference>
<evidence type="ECO:0000313" key="2">
    <source>
        <dbReference type="EMBL" id="KAJ8339745.1"/>
    </source>
</evidence>
<evidence type="ECO:0008006" key="4">
    <source>
        <dbReference type="Google" id="ProtNLM"/>
    </source>
</evidence>
<gene>
    <name evidence="2" type="ORF">SKAU_G00343780</name>
</gene>
<name>A0A9Q1EJ81_SYNKA</name>
<reference evidence="2" key="1">
    <citation type="journal article" date="2023" name="Science">
        <title>Genome structures resolve the early diversification of teleost fishes.</title>
        <authorList>
            <person name="Parey E."/>
            <person name="Louis A."/>
            <person name="Montfort J."/>
            <person name="Bouchez O."/>
            <person name="Roques C."/>
            <person name="Iampietro C."/>
            <person name="Lluch J."/>
            <person name="Castinel A."/>
            <person name="Donnadieu C."/>
            <person name="Desvignes T."/>
            <person name="Floi Bucao C."/>
            <person name="Jouanno E."/>
            <person name="Wen M."/>
            <person name="Mejri S."/>
            <person name="Dirks R."/>
            <person name="Jansen H."/>
            <person name="Henkel C."/>
            <person name="Chen W.J."/>
            <person name="Zahm M."/>
            <person name="Cabau C."/>
            <person name="Klopp C."/>
            <person name="Thompson A.W."/>
            <person name="Robinson-Rechavi M."/>
            <person name="Braasch I."/>
            <person name="Lecointre G."/>
            <person name="Bobe J."/>
            <person name="Postlethwait J.H."/>
            <person name="Berthelot C."/>
            <person name="Roest Crollius H."/>
            <person name="Guiguen Y."/>
        </authorList>
    </citation>
    <scope>NUCLEOTIDE SEQUENCE</scope>
    <source>
        <strain evidence="2">WJC10195</strain>
    </source>
</reference>
<dbReference type="InterPro" id="IPR047853">
    <property type="entry name" value="ELA"/>
</dbReference>